<dbReference type="Proteomes" id="UP000623467">
    <property type="component" value="Unassembled WGS sequence"/>
</dbReference>
<organism evidence="2 3">
    <name type="scientific">Mycena sanguinolenta</name>
    <dbReference type="NCBI Taxonomy" id="230812"/>
    <lineage>
        <taxon>Eukaryota</taxon>
        <taxon>Fungi</taxon>
        <taxon>Dikarya</taxon>
        <taxon>Basidiomycota</taxon>
        <taxon>Agaricomycotina</taxon>
        <taxon>Agaricomycetes</taxon>
        <taxon>Agaricomycetidae</taxon>
        <taxon>Agaricales</taxon>
        <taxon>Marasmiineae</taxon>
        <taxon>Mycenaceae</taxon>
        <taxon>Mycena</taxon>
    </lineage>
</organism>
<dbReference type="CDD" id="cd09917">
    <property type="entry name" value="F-box_SF"/>
    <property type="match status" value="1"/>
</dbReference>
<dbReference type="OrthoDB" id="3162794at2759"/>
<dbReference type="InterPro" id="IPR032675">
    <property type="entry name" value="LRR_dom_sf"/>
</dbReference>
<sequence length="569" mass="64943">MVVVGPSPTAPQDSRRSFKARFQLSLFPRQPACTSSIFSLAGTSISLPDDLLREIIKNLAPIDILSASITSRHMRELLIPVLYETVHLRSSRSCESGLRMLSTRQHLCSRIHKLAVRPNYYLAWPTRDKLLSDDWVAKMITALAKSLTNLRAFDWDGLEMPPNRLWRTLRNSCPELKRIYSNVGTRPLDPESELFKFRDLTNFSMSIIFLHMKISPMQLWDMILNRCPNLRELALCSFSPSYRLFNINRVTEGRWPALSSLTVGSFGYDNEFNITGLPAAAFAEFLAAHPTLTFLRLAWNFKYWISPKTMVDLSFPPKLDSFAGVVQQLPRGGCSTLTSLDLTCEPLYSSRAPTVCTALRALPALTKLELWVHLPKPRAGHEEFFHDLWSSTPGLEDLHFMCTTAFGKKPLTELARALRLLPYLHTFALTKGYCYDDENMKSSALRIFTTLMQRPCAVATQTGQVQSKDSTPMESVSLRLNQLSIRWARPTYRNHLKQEGVYRRIFGPLSPCDRYDHERGMECYGMMVDAWERGLHPVGGAFERCYRFPLPFPQATPEVERRKKDSSID</sequence>
<dbReference type="SUPFAM" id="SSF52047">
    <property type="entry name" value="RNI-like"/>
    <property type="match status" value="1"/>
</dbReference>
<proteinExistence type="predicted"/>
<name>A0A8H7CK72_9AGAR</name>
<accession>A0A8H7CK72</accession>
<dbReference type="InterPro" id="IPR001810">
    <property type="entry name" value="F-box_dom"/>
</dbReference>
<dbReference type="AlphaFoldDB" id="A0A8H7CK72"/>
<keyword evidence="3" id="KW-1185">Reference proteome</keyword>
<dbReference type="EMBL" id="JACAZH010000030">
    <property type="protein sequence ID" value="KAF7340585.1"/>
    <property type="molecule type" value="Genomic_DNA"/>
</dbReference>
<reference evidence="2" key="1">
    <citation type="submission" date="2020-05" db="EMBL/GenBank/DDBJ databases">
        <title>Mycena genomes resolve the evolution of fungal bioluminescence.</title>
        <authorList>
            <person name="Tsai I.J."/>
        </authorList>
    </citation>
    <scope>NUCLEOTIDE SEQUENCE</scope>
    <source>
        <strain evidence="2">160909Yilan</strain>
    </source>
</reference>
<evidence type="ECO:0000313" key="2">
    <source>
        <dbReference type="EMBL" id="KAF7340585.1"/>
    </source>
</evidence>
<evidence type="ECO:0000259" key="1">
    <source>
        <dbReference type="PROSITE" id="PS50181"/>
    </source>
</evidence>
<dbReference type="Pfam" id="PF00646">
    <property type="entry name" value="F-box"/>
    <property type="match status" value="1"/>
</dbReference>
<comment type="caution">
    <text evidence="2">The sequence shown here is derived from an EMBL/GenBank/DDBJ whole genome shotgun (WGS) entry which is preliminary data.</text>
</comment>
<dbReference type="SUPFAM" id="SSF81383">
    <property type="entry name" value="F-box domain"/>
    <property type="match status" value="1"/>
</dbReference>
<dbReference type="InterPro" id="IPR036047">
    <property type="entry name" value="F-box-like_dom_sf"/>
</dbReference>
<gene>
    <name evidence="2" type="ORF">MSAN_02130000</name>
</gene>
<feature type="domain" description="F-box" evidence="1">
    <location>
        <begin position="41"/>
        <end position="86"/>
    </location>
</feature>
<protein>
    <submittedName>
        <fullName evidence="2">F-box domain-containing protein</fullName>
    </submittedName>
</protein>
<dbReference type="PROSITE" id="PS50181">
    <property type="entry name" value="FBOX"/>
    <property type="match status" value="1"/>
</dbReference>
<dbReference type="Gene3D" id="3.80.10.10">
    <property type="entry name" value="Ribonuclease Inhibitor"/>
    <property type="match status" value="1"/>
</dbReference>
<evidence type="ECO:0000313" key="3">
    <source>
        <dbReference type="Proteomes" id="UP000623467"/>
    </source>
</evidence>